<feature type="region of interest" description="Disordered" evidence="1">
    <location>
        <begin position="84"/>
        <end position="108"/>
    </location>
</feature>
<feature type="signal peptide" evidence="3">
    <location>
        <begin position="1"/>
        <end position="29"/>
    </location>
</feature>
<feature type="transmembrane region" description="Helical" evidence="2">
    <location>
        <begin position="53"/>
        <end position="77"/>
    </location>
</feature>
<evidence type="ECO:0000256" key="1">
    <source>
        <dbReference type="SAM" id="MobiDB-lite"/>
    </source>
</evidence>
<name>A0A553NQR3_TIGCA</name>
<comment type="caution">
    <text evidence="4">The sequence shown here is derived from an EMBL/GenBank/DDBJ whole genome shotgun (WGS) entry which is preliminary data.</text>
</comment>
<keyword evidence="2" id="KW-1133">Transmembrane helix</keyword>
<keyword evidence="2" id="KW-0472">Membrane</keyword>
<keyword evidence="3" id="KW-0732">Signal</keyword>
<protein>
    <recommendedName>
        <fullName evidence="6">DNAX-activation protein 10</fullName>
    </recommendedName>
</protein>
<sequence length="123" mass="13453">MSGQIGTTTTTSKWMTLVFVASLLGLSMAEETEVEGQESRIGNINISGLANNNNAGIIAAVIVFAIIIDAVFVWVVFQNFGRRRSGQGRPQYVNKQFNSRSDAPEDESNVLSSLTNAYQRYTT</sequence>
<reference evidence="4 5" key="1">
    <citation type="journal article" date="2018" name="Nat. Ecol. Evol.">
        <title>Genomic signatures of mitonuclear coevolution across populations of Tigriopus californicus.</title>
        <authorList>
            <person name="Barreto F.S."/>
            <person name="Watson E.T."/>
            <person name="Lima T.G."/>
            <person name="Willett C.S."/>
            <person name="Edmands S."/>
            <person name="Li W."/>
            <person name="Burton R.S."/>
        </authorList>
    </citation>
    <scope>NUCLEOTIDE SEQUENCE [LARGE SCALE GENOMIC DNA]</scope>
    <source>
        <strain evidence="4 5">San Diego</strain>
    </source>
</reference>
<evidence type="ECO:0000313" key="4">
    <source>
        <dbReference type="EMBL" id="TRY67764.1"/>
    </source>
</evidence>
<accession>A0A553NQR3</accession>
<gene>
    <name evidence="4" type="ORF">TCAL_16927</name>
</gene>
<dbReference type="EMBL" id="VCGU01000011">
    <property type="protein sequence ID" value="TRY67764.1"/>
    <property type="molecule type" value="Genomic_DNA"/>
</dbReference>
<evidence type="ECO:0008006" key="6">
    <source>
        <dbReference type="Google" id="ProtNLM"/>
    </source>
</evidence>
<keyword evidence="2" id="KW-0812">Transmembrane</keyword>
<evidence type="ECO:0000256" key="3">
    <source>
        <dbReference type="SAM" id="SignalP"/>
    </source>
</evidence>
<evidence type="ECO:0000313" key="5">
    <source>
        <dbReference type="Proteomes" id="UP000318571"/>
    </source>
</evidence>
<keyword evidence="5" id="KW-1185">Reference proteome</keyword>
<evidence type="ECO:0000256" key="2">
    <source>
        <dbReference type="SAM" id="Phobius"/>
    </source>
</evidence>
<feature type="chain" id="PRO_5022223703" description="DNAX-activation protein 10" evidence="3">
    <location>
        <begin position="30"/>
        <end position="123"/>
    </location>
</feature>
<proteinExistence type="predicted"/>
<dbReference type="Proteomes" id="UP000318571">
    <property type="component" value="Chromosome 4"/>
</dbReference>
<dbReference type="AlphaFoldDB" id="A0A553NQR3"/>
<organism evidence="4 5">
    <name type="scientific">Tigriopus californicus</name>
    <name type="common">Marine copepod</name>
    <dbReference type="NCBI Taxonomy" id="6832"/>
    <lineage>
        <taxon>Eukaryota</taxon>
        <taxon>Metazoa</taxon>
        <taxon>Ecdysozoa</taxon>
        <taxon>Arthropoda</taxon>
        <taxon>Crustacea</taxon>
        <taxon>Multicrustacea</taxon>
        <taxon>Hexanauplia</taxon>
        <taxon>Copepoda</taxon>
        <taxon>Harpacticoida</taxon>
        <taxon>Harpacticidae</taxon>
        <taxon>Tigriopus</taxon>
    </lineage>
</organism>